<sequence>MENSTICQNSASTTLPRNSVSFLRKIQTKFFKLLVLTMMISPEMGKQQQQQPSASRRRAVWSNTVAISRQQQQQKLLSDDSDDRHLISPKRRRKTTFIGKRRKRSQRKIKKTNKVANFFRNTTPTQRLKFITACIIAGIKITSILLVSLL</sequence>
<organism evidence="3">
    <name type="scientific">Sesarmops intermedium nimavirus</name>
    <dbReference type="NCBI Taxonomy" id="2133796"/>
    <lineage>
        <taxon>Viruses</taxon>
        <taxon>Viruses incertae sedis</taxon>
        <taxon>Naldaviricetes</taxon>
        <taxon>Nimaviridae</taxon>
    </lineage>
</organism>
<name>A0A401IPT7_9VIRU</name>
<feature type="compositionally biased region" description="Basic residues" evidence="1">
    <location>
        <begin position="87"/>
        <end position="106"/>
    </location>
</feature>
<keyword evidence="2" id="KW-0812">Transmembrane</keyword>
<dbReference type="EMBL" id="BFCG01000006">
    <property type="protein sequence ID" value="GBG35611.1"/>
    <property type="molecule type" value="Genomic_DNA"/>
</dbReference>
<evidence type="ECO:0000256" key="1">
    <source>
        <dbReference type="SAM" id="MobiDB-lite"/>
    </source>
</evidence>
<keyword evidence="2" id="KW-1133">Transmembrane helix</keyword>
<proteinExistence type="predicted"/>
<keyword evidence="2" id="KW-0472">Membrane</keyword>
<accession>A0A401IPT7</accession>
<evidence type="ECO:0000256" key="2">
    <source>
        <dbReference type="SAM" id="Phobius"/>
    </source>
</evidence>
<feature type="region of interest" description="Disordered" evidence="1">
    <location>
        <begin position="72"/>
        <end position="106"/>
    </location>
</feature>
<protein>
    <submittedName>
        <fullName evidence="3">Wsv025-like protein</fullName>
    </submittedName>
</protein>
<evidence type="ECO:0000313" key="3">
    <source>
        <dbReference type="EMBL" id="GBG35611.1"/>
    </source>
</evidence>
<comment type="caution">
    <text evidence="3">The sequence shown here is derived from an EMBL/GenBank/DDBJ whole genome shotgun (WGS) entry which is preliminary data.</text>
</comment>
<feature type="transmembrane region" description="Helical" evidence="2">
    <location>
        <begin position="130"/>
        <end position="149"/>
    </location>
</feature>
<reference evidence="3" key="1">
    <citation type="journal article" date="2018" name="J. Virol.">
        <title>Crustacean Genome Exploration Reveals the Evolutionary Origin of White Spot Syndrome Virus.</title>
        <authorList>
            <person name="Kawato S."/>
            <person name="Shitara A."/>
            <person name="Wang Y."/>
            <person name="Nozaki R."/>
            <person name="Kondo H."/>
            <person name="Hirono I."/>
        </authorList>
    </citation>
    <scope>NUCLEOTIDE SEQUENCE</scope>
    <source>
        <strain evidence="3">Kochi-1</strain>
    </source>
</reference>